<gene>
    <name evidence="2" type="ORF">Melaina855_2370</name>
</gene>
<dbReference type="AlphaFoldDB" id="A0A650EJE8"/>
<keyword evidence="1" id="KW-0472">Membrane</keyword>
<accession>A0A650EJE8</accession>
<keyword evidence="1" id="KW-0812">Transmembrane</keyword>
<evidence type="ECO:0000313" key="2">
    <source>
        <dbReference type="EMBL" id="QGT49850.1"/>
    </source>
</evidence>
<name>A0A650EJE8_9BACT</name>
<evidence type="ECO:0000256" key="1">
    <source>
        <dbReference type="SAM" id="Phobius"/>
    </source>
</evidence>
<feature type="transmembrane region" description="Helical" evidence="1">
    <location>
        <begin position="28"/>
        <end position="46"/>
    </location>
</feature>
<reference evidence="2" key="1">
    <citation type="journal article" date="2020" name="J. ISSAAS">
        <title>Lactobacilli and other gastrointestinal microbiota of Peromyscus leucopus, reservoir host for agents of Lyme disease and other zoonoses in North America.</title>
        <authorList>
            <person name="Milovic A."/>
            <person name="Bassam K."/>
            <person name="Shao H."/>
            <person name="Chatzistamou I."/>
            <person name="Tufts D.M."/>
            <person name="Diuk-Wasser M."/>
            <person name="Barbour A.G."/>
        </authorList>
    </citation>
    <scope>NUCLEOTIDE SEQUENCE</scope>
    <source>
        <strain evidence="2">LL20</strain>
    </source>
</reference>
<keyword evidence="1" id="KW-1133">Transmembrane helix</keyword>
<proteinExistence type="predicted"/>
<sequence>MISKVSVNNYQNFTGHSSDSGMTRKQKAVVLASSAAGMTPVLAVLAKRKGFSLNPSRIIKTPVKDWAIFKYAPKGKYIEFEGPQIIATAAGSVAGGFVGGALVDDKANLKAKKREVLSQLLGNVLVPVGCVAGGAKLYNKYAEQIEGAMPQIKSFKKPAKIFNAVLRKLPNAATTLGLLGIGIYLGNKVSNLINEKLYHKKVDRNIRPSDFAPHVDDLCMATTMMNEGSSFGAKLGRVIPLALLVPGYETGIAQD</sequence>
<organism evidence="2">
    <name type="scientific">uncultured Candidatus Melainabacteria bacterium</name>
    <dbReference type="NCBI Taxonomy" id="2682970"/>
    <lineage>
        <taxon>Bacteria</taxon>
        <taxon>Bacillati</taxon>
        <taxon>Candidatus Melainabacteria</taxon>
        <taxon>environmental samples</taxon>
    </lineage>
</organism>
<dbReference type="EMBL" id="MN577570">
    <property type="protein sequence ID" value="QGT49850.1"/>
    <property type="molecule type" value="Genomic_DNA"/>
</dbReference>
<protein>
    <submittedName>
        <fullName evidence="2">Uncharacterized protein</fullName>
    </submittedName>
</protein>